<comment type="caution">
    <text evidence="1">The sequence shown here is derived from an EMBL/GenBank/DDBJ whole genome shotgun (WGS) entry which is preliminary data.</text>
</comment>
<reference evidence="1" key="1">
    <citation type="journal article" date="2014" name="Front. Microbiol.">
        <title>High frequency of phylogenetically diverse reductive dehalogenase-homologous genes in deep subseafloor sedimentary metagenomes.</title>
        <authorList>
            <person name="Kawai M."/>
            <person name="Futagami T."/>
            <person name="Toyoda A."/>
            <person name="Takaki Y."/>
            <person name="Nishi S."/>
            <person name="Hori S."/>
            <person name="Arai W."/>
            <person name="Tsubouchi T."/>
            <person name="Morono Y."/>
            <person name="Uchiyama I."/>
            <person name="Ito T."/>
            <person name="Fujiyama A."/>
            <person name="Inagaki F."/>
            <person name="Takami H."/>
        </authorList>
    </citation>
    <scope>NUCLEOTIDE SEQUENCE</scope>
    <source>
        <strain evidence="1">Expedition CK06-06</strain>
    </source>
</reference>
<evidence type="ECO:0000313" key="1">
    <source>
        <dbReference type="EMBL" id="GAG21906.1"/>
    </source>
</evidence>
<dbReference type="EMBL" id="BARS01033088">
    <property type="protein sequence ID" value="GAG21906.1"/>
    <property type="molecule type" value="Genomic_DNA"/>
</dbReference>
<gene>
    <name evidence="1" type="ORF">S01H1_51277</name>
</gene>
<proteinExistence type="predicted"/>
<accession>X0XAD5</accession>
<protein>
    <recommendedName>
        <fullName evidence="2">Peptidase C39-like domain-containing protein</fullName>
    </recommendedName>
</protein>
<dbReference type="AlphaFoldDB" id="X0XAD5"/>
<sequence length="260" mass="28332">VRIIMDSSLEVPIGSENQKVEAMSQSAVMLSGVPTSSWTYGCSATAAGMIFGYYDRNGYADMYTGPAGGGVVPLTDMGNQCSIIATRNGFDGLTANGHVDDYWTGYGNTGPDPWEGNWTEHAWAECTADFMGTSQWKWDFLGRDGNKDFNKDGATALWTYSGSGGKLYDYTPKASAGMPQTSLCHGLRLFAESRGYEVIENYTQSIDALYEDGFSFADFIAEIDAGYPVMIQLEGHSTVGVGYDEADEIIYIHDKGEFRP</sequence>
<feature type="non-terminal residue" evidence="1">
    <location>
        <position position="1"/>
    </location>
</feature>
<feature type="non-terminal residue" evidence="1">
    <location>
        <position position="260"/>
    </location>
</feature>
<evidence type="ECO:0008006" key="2">
    <source>
        <dbReference type="Google" id="ProtNLM"/>
    </source>
</evidence>
<name>X0XAD5_9ZZZZ</name>
<organism evidence="1">
    <name type="scientific">marine sediment metagenome</name>
    <dbReference type="NCBI Taxonomy" id="412755"/>
    <lineage>
        <taxon>unclassified sequences</taxon>
        <taxon>metagenomes</taxon>
        <taxon>ecological metagenomes</taxon>
    </lineage>
</organism>